<reference evidence="1" key="1">
    <citation type="submission" date="2022-08" db="EMBL/GenBank/DDBJ databases">
        <title>Genome Sequence of Pycnoporus sanguineus.</title>
        <authorList>
            <person name="Buettner E."/>
        </authorList>
    </citation>
    <scope>NUCLEOTIDE SEQUENCE</scope>
    <source>
        <strain evidence="1">CG-C14</strain>
    </source>
</reference>
<dbReference type="Proteomes" id="UP001144978">
    <property type="component" value="Unassembled WGS sequence"/>
</dbReference>
<evidence type="ECO:0000313" key="2">
    <source>
        <dbReference type="Proteomes" id="UP001144978"/>
    </source>
</evidence>
<organism evidence="1 2">
    <name type="scientific">Trametes sanguinea</name>
    <dbReference type="NCBI Taxonomy" id="158606"/>
    <lineage>
        <taxon>Eukaryota</taxon>
        <taxon>Fungi</taxon>
        <taxon>Dikarya</taxon>
        <taxon>Basidiomycota</taxon>
        <taxon>Agaricomycotina</taxon>
        <taxon>Agaricomycetes</taxon>
        <taxon>Polyporales</taxon>
        <taxon>Polyporaceae</taxon>
        <taxon>Trametes</taxon>
    </lineage>
</organism>
<name>A0ACC1Q3Q2_9APHY</name>
<evidence type="ECO:0000313" key="1">
    <source>
        <dbReference type="EMBL" id="KAJ3009219.1"/>
    </source>
</evidence>
<keyword evidence="2" id="KW-1185">Reference proteome</keyword>
<dbReference type="EMBL" id="JANSHE010000569">
    <property type="protein sequence ID" value="KAJ3009219.1"/>
    <property type="molecule type" value="Genomic_DNA"/>
</dbReference>
<sequence>MVFFVTSVEKYAFFKNTSPTWETHVGQHDKASSFSRRRAEILTSQVVSPSISPEEMPEAQFSWSSCWKTRSRVSIANAWPLNVSATLAFRSDAAAELVRQANAAPAPANGTANGAANGSANGSANGNATPVPNGIPNGAAANSSPLGAAPLPSSLPLSLHSRHVIYFHACRDPHDPSAFLASLSYCIAYVHDPYDPVS</sequence>
<accession>A0ACC1Q3Q2</accession>
<comment type="caution">
    <text evidence="1">The sequence shown here is derived from an EMBL/GenBank/DDBJ whole genome shotgun (WGS) entry which is preliminary data.</text>
</comment>
<gene>
    <name evidence="1" type="ORF">NUW54_g2862</name>
</gene>
<protein>
    <submittedName>
        <fullName evidence="1">Uncharacterized protein</fullName>
    </submittedName>
</protein>
<proteinExistence type="predicted"/>